<reference evidence="2" key="5">
    <citation type="journal article" date="2021" name="G3 (Bethesda)">
        <title>Aegilops tauschii genome assembly Aet v5.0 features greater sequence contiguity and improved annotation.</title>
        <authorList>
            <person name="Wang L."/>
            <person name="Zhu T."/>
            <person name="Rodriguez J.C."/>
            <person name="Deal K.R."/>
            <person name="Dubcovsky J."/>
            <person name="McGuire P.E."/>
            <person name="Lux T."/>
            <person name="Spannagl M."/>
            <person name="Mayer K.F.X."/>
            <person name="Baldrich P."/>
            <person name="Meyers B.C."/>
            <person name="Huo N."/>
            <person name="Gu Y.Q."/>
            <person name="Zhou H."/>
            <person name="Devos K.M."/>
            <person name="Bennetzen J.L."/>
            <person name="Unver T."/>
            <person name="Budak H."/>
            <person name="Gulick P.J."/>
            <person name="Galiba G."/>
            <person name="Kalapos B."/>
            <person name="Nelson D.R."/>
            <person name="Li P."/>
            <person name="You F.M."/>
            <person name="Luo M.C."/>
            <person name="Dvorak J."/>
        </authorList>
    </citation>
    <scope>NUCLEOTIDE SEQUENCE [LARGE SCALE GENOMIC DNA]</scope>
    <source>
        <strain evidence="2">cv. AL8/78</strain>
    </source>
</reference>
<feature type="chain" id="PRO_5019266234" description="Secreted protein" evidence="1">
    <location>
        <begin position="26"/>
        <end position="74"/>
    </location>
</feature>
<sequence length="74" mass="8985">MCRWTISFMIHQYAVVYMFVSRCLCMTQACEMQCFFCGLFDGYLCRCRSYLFLVWIHRKLGSFYQVEEYILTCP</sequence>
<dbReference type="EnsemblPlants" id="AET2Gv21011400.19">
    <property type="protein sequence ID" value="AET2Gv21011400.19"/>
    <property type="gene ID" value="AET2Gv21011400"/>
</dbReference>
<reference evidence="2" key="3">
    <citation type="journal article" date="2017" name="Nature">
        <title>Genome sequence of the progenitor of the wheat D genome Aegilops tauschii.</title>
        <authorList>
            <person name="Luo M.C."/>
            <person name="Gu Y.Q."/>
            <person name="Puiu D."/>
            <person name="Wang H."/>
            <person name="Twardziok S.O."/>
            <person name="Deal K.R."/>
            <person name="Huo N."/>
            <person name="Zhu T."/>
            <person name="Wang L."/>
            <person name="Wang Y."/>
            <person name="McGuire P.E."/>
            <person name="Liu S."/>
            <person name="Long H."/>
            <person name="Ramasamy R.K."/>
            <person name="Rodriguez J.C."/>
            <person name="Van S.L."/>
            <person name="Yuan L."/>
            <person name="Wang Z."/>
            <person name="Xia Z."/>
            <person name="Xiao L."/>
            <person name="Anderson O.D."/>
            <person name="Ouyang S."/>
            <person name="Liang Y."/>
            <person name="Zimin A.V."/>
            <person name="Pertea G."/>
            <person name="Qi P."/>
            <person name="Bennetzen J.L."/>
            <person name="Dai X."/>
            <person name="Dawson M.W."/>
            <person name="Muller H.G."/>
            <person name="Kugler K."/>
            <person name="Rivarola-Duarte L."/>
            <person name="Spannagl M."/>
            <person name="Mayer K.F.X."/>
            <person name="Lu F.H."/>
            <person name="Bevan M.W."/>
            <person name="Leroy P."/>
            <person name="Li P."/>
            <person name="You F.M."/>
            <person name="Sun Q."/>
            <person name="Liu Z."/>
            <person name="Lyons E."/>
            <person name="Wicker T."/>
            <person name="Salzberg S.L."/>
            <person name="Devos K.M."/>
            <person name="Dvorak J."/>
        </authorList>
    </citation>
    <scope>NUCLEOTIDE SEQUENCE [LARGE SCALE GENOMIC DNA]</scope>
    <source>
        <strain evidence="2">cv. AL8/78</strain>
    </source>
</reference>
<reference evidence="3" key="2">
    <citation type="journal article" date="2017" name="Nat. Plants">
        <title>The Aegilops tauschii genome reveals multiple impacts of transposons.</title>
        <authorList>
            <person name="Zhao G."/>
            <person name="Zou C."/>
            <person name="Li K."/>
            <person name="Wang K."/>
            <person name="Li T."/>
            <person name="Gao L."/>
            <person name="Zhang X."/>
            <person name="Wang H."/>
            <person name="Yang Z."/>
            <person name="Liu X."/>
            <person name="Jiang W."/>
            <person name="Mao L."/>
            <person name="Kong X."/>
            <person name="Jiao Y."/>
            <person name="Jia J."/>
        </authorList>
    </citation>
    <scope>NUCLEOTIDE SEQUENCE [LARGE SCALE GENOMIC DNA]</scope>
    <source>
        <strain evidence="3">cv. AL8/78</strain>
    </source>
</reference>
<dbReference type="Gramene" id="AET2Gv21011400.19">
    <property type="protein sequence ID" value="AET2Gv21011400.19"/>
    <property type="gene ID" value="AET2Gv21011400"/>
</dbReference>
<keyword evidence="1" id="KW-0732">Signal</keyword>
<protein>
    <recommendedName>
        <fullName evidence="4">Secreted protein</fullName>
    </recommendedName>
</protein>
<reference evidence="3" key="1">
    <citation type="journal article" date="2014" name="Science">
        <title>Ancient hybridizations among the ancestral genomes of bread wheat.</title>
        <authorList>
            <consortium name="International Wheat Genome Sequencing Consortium,"/>
            <person name="Marcussen T."/>
            <person name="Sandve S.R."/>
            <person name="Heier L."/>
            <person name="Spannagl M."/>
            <person name="Pfeifer M."/>
            <person name="Jakobsen K.S."/>
            <person name="Wulff B.B."/>
            <person name="Steuernagel B."/>
            <person name="Mayer K.F."/>
            <person name="Olsen O.A."/>
        </authorList>
    </citation>
    <scope>NUCLEOTIDE SEQUENCE [LARGE SCALE GENOMIC DNA]</scope>
    <source>
        <strain evidence="3">cv. AL8/78</strain>
    </source>
</reference>
<proteinExistence type="predicted"/>
<evidence type="ECO:0000313" key="3">
    <source>
        <dbReference type="Proteomes" id="UP000015105"/>
    </source>
</evidence>
<dbReference type="AlphaFoldDB" id="A0A453CYH7"/>
<name>A0A453CYH7_AEGTS</name>
<evidence type="ECO:0000256" key="1">
    <source>
        <dbReference type="SAM" id="SignalP"/>
    </source>
</evidence>
<accession>A0A453CYH7</accession>
<organism evidence="2 3">
    <name type="scientific">Aegilops tauschii subsp. strangulata</name>
    <name type="common">Goatgrass</name>
    <dbReference type="NCBI Taxonomy" id="200361"/>
    <lineage>
        <taxon>Eukaryota</taxon>
        <taxon>Viridiplantae</taxon>
        <taxon>Streptophyta</taxon>
        <taxon>Embryophyta</taxon>
        <taxon>Tracheophyta</taxon>
        <taxon>Spermatophyta</taxon>
        <taxon>Magnoliopsida</taxon>
        <taxon>Liliopsida</taxon>
        <taxon>Poales</taxon>
        <taxon>Poaceae</taxon>
        <taxon>BOP clade</taxon>
        <taxon>Pooideae</taxon>
        <taxon>Triticodae</taxon>
        <taxon>Triticeae</taxon>
        <taxon>Triticinae</taxon>
        <taxon>Aegilops</taxon>
    </lineage>
</organism>
<feature type="signal peptide" evidence="1">
    <location>
        <begin position="1"/>
        <end position="25"/>
    </location>
</feature>
<evidence type="ECO:0008006" key="4">
    <source>
        <dbReference type="Google" id="ProtNLM"/>
    </source>
</evidence>
<dbReference type="Proteomes" id="UP000015105">
    <property type="component" value="Chromosome 2D"/>
</dbReference>
<keyword evidence="3" id="KW-1185">Reference proteome</keyword>
<reference evidence="2" key="4">
    <citation type="submission" date="2019-03" db="UniProtKB">
        <authorList>
            <consortium name="EnsemblPlants"/>
        </authorList>
    </citation>
    <scope>IDENTIFICATION</scope>
</reference>
<evidence type="ECO:0000313" key="2">
    <source>
        <dbReference type="EnsemblPlants" id="AET2Gv21011400.19"/>
    </source>
</evidence>